<sequence>MPGLPEQIYCAEQITIPPSFPYLLRQYAKAAIRSQPNDLLQWSTAYFRCLSLNIPPPVKPRLEYPIPRDHYGITPGWLKALLYQLTNNKTIHFKILWDRWIGACLPHYTLIQILCLGGFDNPKEIPWLRFIGLCAAHLTDSLTESMKLICEIMTEEPEGASAMIPFATFMDLYKFLANIDASKPQWLKNMYFTDSLLSLYREVSEKEVKEEVKEEVVIEEESEKSQLLEKSESEELEKELIKEEVSCPSLGKDDHYDVDYYIQHVSEQEAEQEHEMEEAETSKEIQLPSYLEGVSKEEPGEGDDTLAPEVLYAQRMYEMEAEEEEYQDESLYAAIADKDMELPEEEEPAVRESIDTVIEEPRKIVPDLEGDLEDEKILLEDLERLKSIQQEIPGEEDEEIEKFKCRLIAEMPLTDSQQVAIEQFKKKEEEEEVVEEVVAEEEKSEEEKEEKVYEDIWVDKVPGIGPIVPNDLIEAVEEYMKSVASIQHSMVMPRNIRHYNCPPLEVIET</sequence>
<evidence type="ECO:0000313" key="8">
    <source>
        <dbReference type="Proteomes" id="UP001652700"/>
    </source>
</evidence>
<evidence type="ECO:0000256" key="2">
    <source>
        <dbReference type="ARBA" id="ARBA00022846"/>
    </source>
</evidence>
<keyword evidence="3" id="KW-0969">Cilium</keyword>
<proteinExistence type="inferred from homology"/>
<protein>
    <submittedName>
        <fullName evidence="7">Uncharacterized protein</fullName>
    </submittedName>
</protein>
<keyword evidence="6" id="KW-0175">Coiled coil</keyword>
<evidence type="ECO:0000256" key="6">
    <source>
        <dbReference type="SAM" id="Coils"/>
    </source>
</evidence>
<keyword evidence="4" id="KW-0966">Cell projection</keyword>
<dbReference type="RefSeq" id="XP_050503826.1">
    <property type="nucleotide sequence ID" value="XM_050647869.1"/>
</dbReference>
<evidence type="ECO:0000256" key="1">
    <source>
        <dbReference type="ARBA" id="ARBA00004230"/>
    </source>
</evidence>
<reference evidence="7" key="1">
    <citation type="submission" date="2025-05" db="UniProtKB">
        <authorList>
            <consortium name="EnsemblMetazoa"/>
        </authorList>
    </citation>
    <scope>IDENTIFICATION</scope>
</reference>
<dbReference type="EnsemblMetazoa" id="XM_050647869.1">
    <property type="protein sequence ID" value="XP_050503826.1"/>
    <property type="gene ID" value="LOC114328979"/>
</dbReference>
<comment type="similarity">
    <text evidence="5">Belongs to the ropporin family.</text>
</comment>
<dbReference type="GeneID" id="114328979"/>
<dbReference type="Gene3D" id="1.20.890.10">
    <property type="entry name" value="cAMP-dependent protein kinase regulatory subunit, dimerization-anchoring domain"/>
    <property type="match status" value="1"/>
</dbReference>
<evidence type="ECO:0000256" key="5">
    <source>
        <dbReference type="ARBA" id="ARBA00035651"/>
    </source>
</evidence>
<evidence type="ECO:0000313" key="7">
    <source>
        <dbReference type="EnsemblMetazoa" id="XP_050503826.1"/>
    </source>
</evidence>
<organism evidence="7 8">
    <name type="scientific">Diabrotica virgifera virgifera</name>
    <name type="common">western corn rootworm</name>
    <dbReference type="NCBI Taxonomy" id="50390"/>
    <lineage>
        <taxon>Eukaryota</taxon>
        <taxon>Metazoa</taxon>
        <taxon>Ecdysozoa</taxon>
        <taxon>Arthropoda</taxon>
        <taxon>Hexapoda</taxon>
        <taxon>Insecta</taxon>
        <taxon>Pterygota</taxon>
        <taxon>Neoptera</taxon>
        <taxon>Endopterygota</taxon>
        <taxon>Coleoptera</taxon>
        <taxon>Polyphaga</taxon>
        <taxon>Cucujiformia</taxon>
        <taxon>Chrysomeloidea</taxon>
        <taxon>Chrysomelidae</taxon>
        <taxon>Galerucinae</taxon>
        <taxon>Diabroticina</taxon>
        <taxon>Diabroticites</taxon>
        <taxon>Diabrotica</taxon>
    </lineage>
</organism>
<evidence type="ECO:0000256" key="3">
    <source>
        <dbReference type="ARBA" id="ARBA00023069"/>
    </source>
</evidence>
<accession>A0ABM5K0W6</accession>
<name>A0ABM5K0W6_DIAVI</name>
<dbReference type="Proteomes" id="UP001652700">
    <property type="component" value="Unplaced"/>
</dbReference>
<dbReference type="PANTHER" id="PTHR14952">
    <property type="entry name" value="ROPPORIN-1-LIKE PROTEIN"/>
    <property type="match status" value="1"/>
</dbReference>
<feature type="coiled-coil region" evidence="6">
    <location>
        <begin position="224"/>
        <end position="282"/>
    </location>
</feature>
<keyword evidence="2" id="KW-0282">Flagellum</keyword>
<dbReference type="SUPFAM" id="SSF47391">
    <property type="entry name" value="Dimerization-anchoring domain of cAMP-dependent PK regulatory subunit"/>
    <property type="match status" value="1"/>
</dbReference>
<evidence type="ECO:0000256" key="4">
    <source>
        <dbReference type="ARBA" id="ARBA00023273"/>
    </source>
</evidence>
<keyword evidence="8" id="KW-1185">Reference proteome</keyword>
<comment type="subcellular location">
    <subcellularLocation>
        <location evidence="1">Cell projection</location>
        <location evidence="1">Cilium</location>
        <location evidence="1">Flagellum</location>
    </subcellularLocation>
</comment>
<dbReference type="PANTHER" id="PTHR14952:SF9">
    <property type="entry name" value="EF-HAND DOMAIN-CONTAINING PROTEIN"/>
    <property type="match status" value="1"/>
</dbReference>